<feature type="compositionally biased region" description="Polar residues" evidence="8">
    <location>
        <begin position="1200"/>
        <end position="1219"/>
    </location>
</feature>
<dbReference type="EMBL" id="JBHFFA010000006">
    <property type="protein sequence ID" value="KAL2622600.1"/>
    <property type="molecule type" value="Genomic_DNA"/>
</dbReference>
<evidence type="ECO:0000313" key="10">
    <source>
        <dbReference type="EMBL" id="KAL2622600.1"/>
    </source>
</evidence>
<dbReference type="Proteomes" id="UP001605036">
    <property type="component" value="Unassembled WGS sequence"/>
</dbReference>
<feature type="compositionally biased region" description="Basic and acidic residues" evidence="8">
    <location>
        <begin position="862"/>
        <end position="877"/>
    </location>
</feature>
<dbReference type="GO" id="GO:0000278">
    <property type="term" value="P:mitotic cell cycle"/>
    <property type="evidence" value="ECO:0007669"/>
    <property type="project" value="UniProtKB-ARBA"/>
</dbReference>
<evidence type="ECO:0000256" key="5">
    <source>
        <dbReference type="ARBA" id="ARBA00023175"/>
    </source>
</evidence>
<dbReference type="CDD" id="cd01374">
    <property type="entry name" value="KISc_CENP_E"/>
    <property type="match status" value="1"/>
</dbReference>
<evidence type="ECO:0000256" key="1">
    <source>
        <dbReference type="ARBA" id="ARBA00007310"/>
    </source>
</evidence>
<keyword evidence="5 6" id="KW-0505">Motor protein</keyword>
<dbReference type="PRINTS" id="PR00380">
    <property type="entry name" value="KINESINHEAVY"/>
</dbReference>
<dbReference type="GO" id="GO:0043515">
    <property type="term" value="F:kinetochore binding"/>
    <property type="evidence" value="ECO:0007669"/>
    <property type="project" value="UniProtKB-ARBA"/>
</dbReference>
<dbReference type="GO" id="GO:0140694">
    <property type="term" value="P:membraneless organelle assembly"/>
    <property type="evidence" value="ECO:0007669"/>
    <property type="project" value="UniProtKB-ARBA"/>
</dbReference>
<protein>
    <recommendedName>
        <fullName evidence="9">Kinesin motor domain-containing protein</fullName>
    </recommendedName>
</protein>
<comment type="similarity">
    <text evidence="1">Belongs to the TRAFAC class myosin-kinesin ATPase superfamily. Kinesin family. KIN-7 subfamily.</text>
</comment>
<evidence type="ECO:0000313" key="11">
    <source>
        <dbReference type="Proteomes" id="UP001605036"/>
    </source>
</evidence>
<dbReference type="PANTHER" id="PTHR47968:SF75">
    <property type="entry name" value="CENTROMERE-ASSOCIATED PROTEIN E"/>
    <property type="match status" value="1"/>
</dbReference>
<feature type="coiled-coil region" evidence="7">
    <location>
        <begin position="372"/>
        <end position="418"/>
    </location>
</feature>
<dbReference type="SUPFAM" id="SSF52540">
    <property type="entry name" value="P-loop containing nucleoside triphosphate hydrolases"/>
    <property type="match status" value="1"/>
</dbReference>
<dbReference type="FunFam" id="3.40.850.10:FF:000026">
    <property type="entry name" value="Centromere-associated protein E"/>
    <property type="match status" value="1"/>
</dbReference>
<keyword evidence="2 6" id="KW-0547">Nucleotide-binding</keyword>
<evidence type="ECO:0000256" key="8">
    <source>
        <dbReference type="SAM" id="MobiDB-lite"/>
    </source>
</evidence>
<dbReference type="GO" id="GO:1901987">
    <property type="term" value="P:regulation of cell cycle phase transition"/>
    <property type="evidence" value="ECO:0007669"/>
    <property type="project" value="UniProtKB-ARBA"/>
</dbReference>
<evidence type="ECO:0000256" key="6">
    <source>
        <dbReference type="PROSITE-ProRule" id="PRU00283"/>
    </source>
</evidence>
<dbReference type="InterPro" id="IPR001752">
    <property type="entry name" value="Kinesin_motor_dom"/>
</dbReference>
<dbReference type="PANTHER" id="PTHR47968">
    <property type="entry name" value="CENTROMERE PROTEIN E"/>
    <property type="match status" value="1"/>
</dbReference>
<dbReference type="GO" id="GO:0042327">
    <property type="term" value="P:positive regulation of phosphorylation"/>
    <property type="evidence" value="ECO:0007669"/>
    <property type="project" value="UniProtKB-ARBA"/>
</dbReference>
<evidence type="ECO:0000259" key="9">
    <source>
        <dbReference type="PROSITE" id="PS50067"/>
    </source>
</evidence>
<evidence type="ECO:0000256" key="7">
    <source>
        <dbReference type="SAM" id="Coils"/>
    </source>
</evidence>
<feature type="domain" description="Kinesin motor" evidence="9">
    <location>
        <begin position="3"/>
        <end position="336"/>
    </location>
</feature>
<name>A0ABD1Y7C2_9MARC</name>
<dbReference type="GO" id="GO:0000226">
    <property type="term" value="P:microtubule cytoskeleton organization"/>
    <property type="evidence" value="ECO:0007669"/>
    <property type="project" value="UniProtKB-ARBA"/>
</dbReference>
<keyword evidence="3 6" id="KW-0067">ATP-binding</keyword>
<keyword evidence="11" id="KW-1185">Reference proteome</keyword>
<sequence length="1540" mass="172871">MEKISVAIRVRPPTKSEPQSAKGFKWRVGQHSVALYSLQGTPINGQSFAFDHVYGTETKNADIYRGLTKEVIMSTLSGFNGTVFAYGQTSSGKTYTMKGTAEDPGIIRLSVHDVFNKIQEISNREFLIRVSYMEIYNEEINDLFAPENRRLQIHENLEKGIFVAGLREEIVDSPDQVFQLLEFGESHRHFGETNMNLYSSRSHTIFRMVIESRDVTLDGIDIDGNSDAVRVSALNLVDLAGSERIAKTGAGGVRLKEGTHINKSLMTLGTVINKLSDGSGRHGGHIPYRDSKLTRILQPALGGNARTAMICTVTPDEIHIDETRGTLQFASRAKRVTNCAQVNEILTDAALLKRQTREIEDLRMKLQGLPQSEHLEKEILNLRNELLKYELEKERLFLELQEEKKAQVVRERRIKEQELKIENLSTLFMSSTVDDRDSGKQLRKVNRRETWCPRQFNSHNSTEDFDWKGVAKDETMDILYTMRRDRRGDLPPAFETFVDEEAWNDSSVLDEPPPDFENIADEDTWMSLNKGHTTSSIVLTSNVFERSRSSGGSSYAEKLAAMETDLKNLQVKYGDLQSNHDAKILEATKELRSEVDHTKSELERMLNANARFQTELENTLKENAALRHALSAQLESERHLRRVIDAVECEMDAARLLTSSLQGLLVDSLRAQALTVQNIHGCFPLSKELPYKSPGARERKAMMETSAQKCRDICADVDGAVHDILAKVQVRTEDNLDYRQYDTEGKSKEVKFTKSSRDPASTGPRLSLSSESDSLYCRVCLSSPLPWVKLPGNEKFLLSKVCHVTTCQCDVIAETHSRLMTLVRQSECDIDHLFQTGDGSKTHGKSMAEFFPKVSSSVPSEARTKDDDVTRGSEGDPLRASYAVPPSGESESGGRDRTGWTVSPSGSQCKYSREELGRTSGTCRSHEIAVTSENPIAVAMGNLCGEIFNLLKPPSVQDDKPTTRSVHGATDFQDVNLQARLASAKVLTAWLFEELHTILKHDLNCLKSHVKERSSFGLMLESLQVLLLENASLAVVLMQATCQDERVMKQFISRLQALKELYNTPLSLVPEMTTADVVNEMPDQTDMPIHIVQLAAPENQAFATISRLVEPAETSYTPVPGRVLKLKGVEEMRGKLLQYFMGRLLNRENQVVNGITLLLTLTVVVQPPSIHPQEPQQLEMSVVRIEDALTGLVLDQVSVSGEANNSGPHQSVRTRNGSSRDVAPGITPTETSAPEGDWTGAKVVQLNSGESERCKRPLDGDILDDLCKAKNVKEFICRISESNKKLRKQLDEKGERIIQLEYRLASSEMASVELKLELQNLHARLQICEVTSQKGVDFDFESELEALKIRCEHYEEEIRLIMEQVPTPDDELRRERQLAEVMEENLSLRDRLIKANQRLAENRRRRSSKSQCPHAAVRMTKREDTTTACCDGGVTPGTIRRGDHDCKPDVDDSRNLTETYAEESRQQVNLEMDADDAKSQFHADGSKEEPDCPVPRLARLALGELEVNANNRAVPGNSKRSRQKTTDDYVFNKENLAMYR</sequence>
<dbReference type="GO" id="GO:0003774">
    <property type="term" value="F:cytoskeletal motor activity"/>
    <property type="evidence" value="ECO:0007669"/>
    <property type="project" value="UniProtKB-UniRule"/>
</dbReference>
<dbReference type="Gene3D" id="3.40.850.10">
    <property type="entry name" value="Kinesin motor domain"/>
    <property type="match status" value="1"/>
</dbReference>
<proteinExistence type="inferred from homology"/>
<feature type="compositionally biased region" description="Basic and acidic residues" evidence="8">
    <location>
        <begin position="748"/>
        <end position="757"/>
    </location>
</feature>
<feature type="coiled-coil region" evidence="7">
    <location>
        <begin position="1344"/>
        <end position="1398"/>
    </location>
</feature>
<dbReference type="PROSITE" id="PS50067">
    <property type="entry name" value="KINESIN_MOTOR_2"/>
    <property type="match status" value="1"/>
</dbReference>
<gene>
    <name evidence="10" type="ORF">R1flu_002805</name>
</gene>
<dbReference type="InterPro" id="IPR027640">
    <property type="entry name" value="Kinesin-like_fam"/>
</dbReference>
<dbReference type="GO" id="GO:0005524">
    <property type="term" value="F:ATP binding"/>
    <property type="evidence" value="ECO:0007669"/>
    <property type="project" value="UniProtKB-UniRule"/>
</dbReference>
<comment type="caution">
    <text evidence="10">The sequence shown here is derived from an EMBL/GenBank/DDBJ whole genome shotgun (WGS) entry which is preliminary data.</text>
</comment>
<dbReference type="GO" id="GO:0008608">
    <property type="term" value="P:attachment of spindle microtubules to kinetochore"/>
    <property type="evidence" value="ECO:0007669"/>
    <property type="project" value="UniProtKB-ARBA"/>
</dbReference>
<dbReference type="GO" id="GO:0033044">
    <property type="term" value="P:regulation of chromosome organization"/>
    <property type="evidence" value="ECO:0007669"/>
    <property type="project" value="UniProtKB-ARBA"/>
</dbReference>
<feature type="binding site" evidence="6">
    <location>
        <begin position="87"/>
        <end position="94"/>
    </location>
    <ligand>
        <name>ATP</name>
        <dbReference type="ChEBI" id="CHEBI:30616"/>
    </ligand>
</feature>
<dbReference type="SMART" id="SM00129">
    <property type="entry name" value="KISc"/>
    <property type="match status" value="1"/>
</dbReference>
<feature type="coiled-coil region" evidence="7">
    <location>
        <begin position="559"/>
        <end position="629"/>
    </location>
</feature>
<feature type="region of interest" description="Disordered" evidence="8">
    <location>
        <begin position="852"/>
        <end position="915"/>
    </location>
</feature>
<evidence type="ECO:0000256" key="2">
    <source>
        <dbReference type="ARBA" id="ARBA00022741"/>
    </source>
</evidence>
<organism evidence="10 11">
    <name type="scientific">Riccia fluitans</name>
    <dbReference type="NCBI Taxonomy" id="41844"/>
    <lineage>
        <taxon>Eukaryota</taxon>
        <taxon>Viridiplantae</taxon>
        <taxon>Streptophyta</taxon>
        <taxon>Embryophyta</taxon>
        <taxon>Marchantiophyta</taxon>
        <taxon>Marchantiopsida</taxon>
        <taxon>Marchantiidae</taxon>
        <taxon>Marchantiales</taxon>
        <taxon>Ricciaceae</taxon>
        <taxon>Riccia</taxon>
    </lineage>
</organism>
<keyword evidence="4 7" id="KW-0175">Coiled coil</keyword>
<dbReference type="Pfam" id="PF00225">
    <property type="entry name" value="Kinesin"/>
    <property type="match status" value="1"/>
</dbReference>
<feature type="compositionally biased region" description="Polar residues" evidence="8">
    <location>
        <begin position="900"/>
        <end position="910"/>
    </location>
</feature>
<reference evidence="10 11" key="1">
    <citation type="submission" date="2024-09" db="EMBL/GenBank/DDBJ databases">
        <title>Chromosome-scale assembly of Riccia fluitans.</title>
        <authorList>
            <person name="Paukszto L."/>
            <person name="Sawicki J."/>
            <person name="Karawczyk K."/>
            <person name="Piernik-Szablinska J."/>
            <person name="Szczecinska M."/>
            <person name="Mazdziarz M."/>
        </authorList>
    </citation>
    <scope>NUCLEOTIDE SEQUENCE [LARGE SCALE GENOMIC DNA]</scope>
    <source>
        <strain evidence="10">Rf_01</strain>
        <tissue evidence="10">Aerial parts of the thallus</tissue>
    </source>
</reference>
<accession>A0ABD1Y7C2</accession>
<dbReference type="GO" id="GO:0000779">
    <property type="term" value="C:condensed chromosome, centromeric region"/>
    <property type="evidence" value="ECO:0007669"/>
    <property type="project" value="UniProtKB-ARBA"/>
</dbReference>
<feature type="region of interest" description="Disordered" evidence="8">
    <location>
        <begin position="1200"/>
        <end position="1237"/>
    </location>
</feature>
<evidence type="ECO:0000256" key="4">
    <source>
        <dbReference type="ARBA" id="ARBA00023054"/>
    </source>
</evidence>
<dbReference type="InterPro" id="IPR027417">
    <property type="entry name" value="P-loop_NTPase"/>
</dbReference>
<dbReference type="InterPro" id="IPR036961">
    <property type="entry name" value="Kinesin_motor_dom_sf"/>
</dbReference>
<evidence type="ECO:0000256" key="3">
    <source>
        <dbReference type="ARBA" id="ARBA00022840"/>
    </source>
</evidence>
<feature type="region of interest" description="Disordered" evidence="8">
    <location>
        <begin position="748"/>
        <end position="769"/>
    </location>
</feature>